<dbReference type="PANTHER" id="PTHR33116:SF86">
    <property type="entry name" value="REVERSE TRANSCRIPTASE DOMAIN-CONTAINING PROTEIN"/>
    <property type="match status" value="1"/>
</dbReference>
<gene>
    <name evidence="1" type="ORF">EPI10_019554</name>
</gene>
<organism evidence="1 2">
    <name type="scientific">Gossypium australe</name>
    <dbReference type="NCBI Taxonomy" id="47621"/>
    <lineage>
        <taxon>Eukaryota</taxon>
        <taxon>Viridiplantae</taxon>
        <taxon>Streptophyta</taxon>
        <taxon>Embryophyta</taxon>
        <taxon>Tracheophyta</taxon>
        <taxon>Spermatophyta</taxon>
        <taxon>Magnoliopsida</taxon>
        <taxon>eudicotyledons</taxon>
        <taxon>Gunneridae</taxon>
        <taxon>Pentapetalae</taxon>
        <taxon>rosids</taxon>
        <taxon>malvids</taxon>
        <taxon>Malvales</taxon>
        <taxon>Malvaceae</taxon>
        <taxon>Malvoideae</taxon>
        <taxon>Gossypium</taxon>
    </lineage>
</organism>
<sequence length="186" mass="21454">MACFLLPKTLCSELENIMARFWWQKKHGQRGIHWCAWKELCSSKESGGLGFRRLDQFNIALLAKQAQVLKAKYYPNSDFLQSRLGNSPSLTWRSIWAAKKLLKDGLCWRVGKGDRILVWNDCWIPGTILHGIEQMDNTEIESVSGLINATTRMWNRGLIETTFPEQIAQKILQIPLTEVEQDDFQV</sequence>
<keyword evidence="1" id="KW-0548">Nucleotidyltransferase</keyword>
<reference evidence="1" key="1">
    <citation type="submission" date="2019-08" db="EMBL/GenBank/DDBJ databases">
        <authorList>
            <person name="Liu F."/>
        </authorList>
    </citation>
    <scope>NUCLEOTIDE SEQUENCE [LARGE SCALE GENOMIC DNA]</scope>
    <source>
        <strain evidence="1">PA1801</strain>
        <tissue evidence="1">Leaf</tissue>
    </source>
</reference>
<comment type="caution">
    <text evidence="1">The sequence shown here is derived from an EMBL/GenBank/DDBJ whole genome shotgun (WGS) entry which is preliminary data.</text>
</comment>
<name>A0A5B6WDP9_9ROSI</name>
<protein>
    <submittedName>
        <fullName evidence="1">Reverse transcriptase-like protein</fullName>
    </submittedName>
</protein>
<proteinExistence type="predicted"/>
<dbReference type="AlphaFoldDB" id="A0A5B6WDP9"/>
<keyword evidence="2" id="KW-1185">Reference proteome</keyword>
<dbReference type="EMBL" id="SMMG02000003">
    <property type="protein sequence ID" value="KAA3478992.1"/>
    <property type="molecule type" value="Genomic_DNA"/>
</dbReference>
<evidence type="ECO:0000313" key="1">
    <source>
        <dbReference type="EMBL" id="KAA3478992.1"/>
    </source>
</evidence>
<keyword evidence="1" id="KW-0808">Transferase</keyword>
<dbReference type="PANTHER" id="PTHR33116">
    <property type="entry name" value="REVERSE TRANSCRIPTASE ZINC-BINDING DOMAIN-CONTAINING PROTEIN-RELATED-RELATED"/>
    <property type="match status" value="1"/>
</dbReference>
<evidence type="ECO:0000313" key="2">
    <source>
        <dbReference type="Proteomes" id="UP000325315"/>
    </source>
</evidence>
<dbReference type="GO" id="GO:0003964">
    <property type="term" value="F:RNA-directed DNA polymerase activity"/>
    <property type="evidence" value="ECO:0007669"/>
    <property type="project" value="UniProtKB-KW"/>
</dbReference>
<keyword evidence="1" id="KW-0695">RNA-directed DNA polymerase</keyword>
<accession>A0A5B6WDP9</accession>
<dbReference type="Proteomes" id="UP000325315">
    <property type="component" value="Unassembled WGS sequence"/>
</dbReference>
<dbReference type="OrthoDB" id="1938246at2759"/>